<feature type="compositionally biased region" description="Gly residues" evidence="10">
    <location>
        <begin position="531"/>
        <end position="542"/>
    </location>
</feature>
<dbReference type="Gene3D" id="1.10.150.20">
    <property type="entry name" value="5' to 3' exonuclease, C-terminal subdomain"/>
    <property type="match status" value="1"/>
</dbReference>
<sequence>MEADVEKVQEQLMATLLPFQKSIVEELLREDGLTIMANGLTWQKICAVLLRVQIERRRDPAQRGVLLVLGCRDWQRSTLKDELARLDPQLLPRNDSDVEEIAQPPTEASGLGLEPAMPLDVTNETPSAARMQLYQTQSCLFITTRILVVDFLVHRLQPSQVAGMLVLNAHNVTDTSGEGFAVRLFRKGNQRGFIRALSDQPAFFAAGFNKIEKTMKALFVRKLYLWPRFEAHVKEALNDLPIEVIELAQEMTPGMVTIYDAIVDLMDACIKELKRANKIDTSDMTLEECLFRSFDDMIRRQLDPIWHTVTPKTKQIVSDLKTLRALAEYLLILDPVTFLGYLENLRAAESINSIWLFHDAAHTIFEQAKKMVYEIRQAPTAGNKGKRKRELKEDLNMASHSNEAVEVVPSLEPLPKWALVQNILEEVQSEYRKKADASPVIAVKSEDSAAQENGTSQASRQARVLIVAQHESTCQQVQQCMQHGAEKLLQKLFNDYLLLRLDTRQRFAGKGKSKGAPAANGPASNLPAPSGGRGNAQGGRGAGRGDRLDALRAQRLRSNPKEEQALMESARALTAAAKARIVEAPAVKSDVDGAEPGPDQAAPANGKAEAGRGRGSSRGRGRGKASRQQGGESPEAARDPDVANGAAATDAAAGIPEEQSLLLEGVCFHALESRNDGILWDCAPACVIMYDSDVAFVRQLEVYAASRGQEQLRVYNLRYKDSFEQDKYAASLRREQSILEELIRAKGHMVLPDLQQDLALLTMPQPEGNLQPGVEENVPGMIATANTITRHGGMMHPAKRDRRRIVVDMREFGSPLPCVLHQQTMDIVPRTLEIGDYILSPELCVERKSLPDLRQSFMSGRLYNQAEAMSRHYKTPILLIEFDRDRAFALQTSAELGNDINSHSLGSKLALLALHFPRLRIIWSRSLHATADIFRALKSNQDDPDADVAAAIGVPLEADGSATETIVNVSAIDVLRRLPGVTEGNYRPLMKAAGSLQGLAELQLDQLIKIMGSVTSGRKLREWLDAVTPIAR</sequence>
<dbReference type="SUPFAM" id="SSF52980">
    <property type="entry name" value="Restriction endonuclease-like"/>
    <property type="match status" value="1"/>
</dbReference>
<dbReference type="Pfam" id="PF02732">
    <property type="entry name" value="ERCC4"/>
    <property type="match status" value="1"/>
</dbReference>
<evidence type="ECO:0000256" key="8">
    <source>
        <dbReference type="ARBA" id="ARBA00023204"/>
    </source>
</evidence>
<evidence type="ECO:0000259" key="11">
    <source>
        <dbReference type="SMART" id="SM00891"/>
    </source>
</evidence>
<dbReference type="InterPro" id="IPR047520">
    <property type="entry name" value="XPF_nuclease"/>
</dbReference>
<dbReference type="SUPFAM" id="SSF47781">
    <property type="entry name" value="RuvA domain 2-like"/>
    <property type="match status" value="1"/>
</dbReference>
<keyword evidence="7" id="KW-0238">DNA-binding</keyword>
<dbReference type="InterPro" id="IPR006166">
    <property type="entry name" value="ERCC4_domain"/>
</dbReference>
<keyword evidence="4" id="KW-0255">Endonuclease</keyword>
<feature type="compositionally biased region" description="Basic residues" evidence="10">
    <location>
        <begin position="615"/>
        <end position="625"/>
    </location>
</feature>
<name>A0ABP1FTJ5_9CHLO</name>
<dbReference type="SMART" id="SM00891">
    <property type="entry name" value="ERCC4"/>
    <property type="match status" value="1"/>
</dbReference>
<dbReference type="InterPro" id="IPR010994">
    <property type="entry name" value="RuvA_2-like"/>
</dbReference>
<feature type="compositionally biased region" description="Low complexity" evidence="10">
    <location>
        <begin position="514"/>
        <end position="530"/>
    </location>
</feature>
<keyword evidence="9" id="KW-0539">Nucleus</keyword>
<keyword evidence="5" id="KW-0227">DNA damage</keyword>
<dbReference type="Proteomes" id="UP001497392">
    <property type="component" value="Unassembled WGS sequence"/>
</dbReference>
<dbReference type="PANTHER" id="PTHR10150:SF0">
    <property type="entry name" value="DNA REPAIR ENDONUCLEASE XPF"/>
    <property type="match status" value="1"/>
</dbReference>
<evidence type="ECO:0000256" key="5">
    <source>
        <dbReference type="ARBA" id="ARBA00022763"/>
    </source>
</evidence>
<gene>
    <name evidence="12" type="primary">g5697</name>
    <name evidence="12" type="ORF">VP750_LOCUS4879</name>
</gene>
<proteinExistence type="inferred from homology"/>
<evidence type="ECO:0000256" key="1">
    <source>
        <dbReference type="ARBA" id="ARBA00004123"/>
    </source>
</evidence>
<evidence type="ECO:0000256" key="2">
    <source>
        <dbReference type="ARBA" id="ARBA00010015"/>
    </source>
</evidence>
<accession>A0ABP1FTJ5</accession>
<evidence type="ECO:0000256" key="7">
    <source>
        <dbReference type="ARBA" id="ARBA00023125"/>
    </source>
</evidence>
<keyword evidence="6" id="KW-0378">Hydrolase</keyword>
<keyword evidence="8" id="KW-0234">DNA repair</keyword>
<comment type="subcellular location">
    <subcellularLocation>
        <location evidence="1">Nucleus</location>
    </subcellularLocation>
</comment>
<reference evidence="12 13" key="1">
    <citation type="submission" date="2024-06" db="EMBL/GenBank/DDBJ databases">
        <authorList>
            <person name="Kraege A."/>
            <person name="Thomma B."/>
        </authorList>
    </citation>
    <scope>NUCLEOTIDE SEQUENCE [LARGE SCALE GENOMIC DNA]</scope>
</reference>
<evidence type="ECO:0000256" key="3">
    <source>
        <dbReference type="ARBA" id="ARBA00022722"/>
    </source>
</evidence>
<evidence type="ECO:0000313" key="13">
    <source>
        <dbReference type="Proteomes" id="UP001497392"/>
    </source>
</evidence>
<evidence type="ECO:0000256" key="9">
    <source>
        <dbReference type="ARBA" id="ARBA00023242"/>
    </source>
</evidence>
<feature type="region of interest" description="Disordered" evidence="10">
    <location>
        <begin position="509"/>
        <end position="545"/>
    </location>
</feature>
<keyword evidence="3" id="KW-0540">Nuclease</keyword>
<evidence type="ECO:0000256" key="4">
    <source>
        <dbReference type="ARBA" id="ARBA00022759"/>
    </source>
</evidence>
<evidence type="ECO:0000313" key="12">
    <source>
        <dbReference type="EMBL" id="CAL5223220.1"/>
    </source>
</evidence>
<dbReference type="PANTHER" id="PTHR10150">
    <property type="entry name" value="DNA REPAIR ENDONUCLEASE XPF"/>
    <property type="match status" value="1"/>
</dbReference>
<dbReference type="CDD" id="cd20078">
    <property type="entry name" value="XPF_nuclease_XPF_euk"/>
    <property type="match status" value="1"/>
</dbReference>
<protein>
    <submittedName>
        <fullName evidence="12">G5697 protein</fullName>
    </submittedName>
</protein>
<feature type="domain" description="ERCC4" evidence="11">
    <location>
        <begin position="804"/>
        <end position="884"/>
    </location>
</feature>
<evidence type="ECO:0000256" key="10">
    <source>
        <dbReference type="SAM" id="MobiDB-lite"/>
    </source>
</evidence>
<dbReference type="InterPro" id="IPR011335">
    <property type="entry name" value="Restrct_endonuc-II-like"/>
</dbReference>
<organism evidence="12 13">
    <name type="scientific">Coccomyxa viridis</name>
    <dbReference type="NCBI Taxonomy" id="1274662"/>
    <lineage>
        <taxon>Eukaryota</taxon>
        <taxon>Viridiplantae</taxon>
        <taxon>Chlorophyta</taxon>
        <taxon>core chlorophytes</taxon>
        <taxon>Trebouxiophyceae</taxon>
        <taxon>Trebouxiophyceae incertae sedis</taxon>
        <taxon>Coccomyxaceae</taxon>
        <taxon>Coccomyxa</taxon>
    </lineage>
</organism>
<dbReference type="Gene3D" id="3.40.50.10130">
    <property type="match status" value="1"/>
</dbReference>
<comment type="similarity">
    <text evidence="2">Belongs to the XPF family.</text>
</comment>
<keyword evidence="13" id="KW-1185">Reference proteome</keyword>
<feature type="region of interest" description="Disordered" evidence="10">
    <location>
        <begin position="588"/>
        <end position="650"/>
    </location>
</feature>
<evidence type="ECO:0000256" key="6">
    <source>
        <dbReference type="ARBA" id="ARBA00022801"/>
    </source>
</evidence>
<dbReference type="EMBL" id="CAXHTA020000008">
    <property type="protein sequence ID" value="CAL5223220.1"/>
    <property type="molecule type" value="Genomic_DNA"/>
</dbReference>
<comment type="caution">
    <text evidence="12">The sequence shown here is derived from an EMBL/GenBank/DDBJ whole genome shotgun (WGS) entry which is preliminary data.</text>
</comment>